<feature type="compositionally biased region" description="Basic and acidic residues" evidence="1">
    <location>
        <begin position="69"/>
        <end position="80"/>
    </location>
</feature>
<accession>A0AAV4APV1</accession>
<reference evidence="2 3" key="1">
    <citation type="journal article" date="2021" name="Elife">
        <title>Chloroplast acquisition without the gene transfer in kleptoplastic sea slugs, Plakobranchus ocellatus.</title>
        <authorList>
            <person name="Maeda T."/>
            <person name="Takahashi S."/>
            <person name="Yoshida T."/>
            <person name="Shimamura S."/>
            <person name="Takaki Y."/>
            <person name="Nagai Y."/>
            <person name="Toyoda A."/>
            <person name="Suzuki Y."/>
            <person name="Arimoto A."/>
            <person name="Ishii H."/>
            <person name="Satoh N."/>
            <person name="Nishiyama T."/>
            <person name="Hasebe M."/>
            <person name="Maruyama T."/>
            <person name="Minagawa J."/>
            <person name="Obokata J."/>
            <person name="Shigenobu S."/>
        </authorList>
    </citation>
    <scope>NUCLEOTIDE SEQUENCE [LARGE SCALE GENOMIC DNA]</scope>
</reference>
<keyword evidence="3" id="KW-1185">Reference proteome</keyword>
<evidence type="ECO:0000313" key="3">
    <source>
        <dbReference type="Proteomes" id="UP000735302"/>
    </source>
</evidence>
<dbReference type="EMBL" id="BLXT01004061">
    <property type="protein sequence ID" value="GFO09322.1"/>
    <property type="molecule type" value="Genomic_DNA"/>
</dbReference>
<dbReference type="Proteomes" id="UP000735302">
    <property type="component" value="Unassembled WGS sequence"/>
</dbReference>
<sequence>MWPRHTLGLDYLCDSLIPDRFSPYSGLPSPPSLRAQYPPPLATIPPRLLPATADHSLSPILPLGPGSHESPEHRLWSAKD</sequence>
<protein>
    <submittedName>
        <fullName evidence="2">Uncharacterized protein</fullName>
    </submittedName>
</protein>
<comment type="caution">
    <text evidence="2">The sequence shown here is derived from an EMBL/GenBank/DDBJ whole genome shotgun (WGS) entry which is preliminary data.</text>
</comment>
<evidence type="ECO:0000256" key="1">
    <source>
        <dbReference type="SAM" id="MobiDB-lite"/>
    </source>
</evidence>
<evidence type="ECO:0000313" key="2">
    <source>
        <dbReference type="EMBL" id="GFO09322.1"/>
    </source>
</evidence>
<gene>
    <name evidence="2" type="ORF">PoB_003582700</name>
</gene>
<feature type="region of interest" description="Disordered" evidence="1">
    <location>
        <begin position="53"/>
        <end position="80"/>
    </location>
</feature>
<name>A0AAV4APV1_9GAST</name>
<dbReference type="AlphaFoldDB" id="A0AAV4APV1"/>
<proteinExistence type="predicted"/>
<organism evidence="2 3">
    <name type="scientific">Plakobranchus ocellatus</name>
    <dbReference type="NCBI Taxonomy" id="259542"/>
    <lineage>
        <taxon>Eukaryota</taxon>
        <taxon>Metazoa</taxon>
        <taxon>Spiralia</taxon>
        <taxon>Lophotrochozoa</taxon>
        <taxon>Mollusca</taxon>
        <taxon>Gastropoda</taxon>
        <taxon>Heterobranchia</taxon>
        <taxon>Euthyneura</taxon>
        <taxon>Panpulmonata</taxon>
        <taxon>Sacoglossa</taxon>
        <taxon>Placobranchoidea</taxon>
        <taxon>Plakobranchidae</taxon>
        <taxon>Plakobranchus</taxon>
    </lineage>
</organism>